<dbReference type="GO" id="GO:0006313">
    <property type="term" value="P:DNA transposition"/>
    <property type="evidence" value="ECO:0007669"/>
    <property type="project" value="InterPro"/>
</dbReference>
<evidence type="ECO:0000313" key="4">
    <source>
        <dbReference type="Proteomes" id="UP001152447"/>
    </source>
</evidence>
<dbReference type="GO" id="GO:0004803">
    <property type="term" value="F:transposase activity"/>
    <property type="evidence" value="ECO:0007669"/>
    <property type="project" value="InterPro"/>
</dbReference>
<dbReference type="Pfam" id="PF01609">
    <property type="entry name" value="DDE_Tnp_1"/>
    <property type="match status" value="1"/>
</dbReference>
<comment type="caution">
    <text evidence="3">The sequence shown here is derived from an EMBL/GenBank/DDBJ whole genome shotgun (WGS) entry which is preliminary data.</text>
</comment>
<dbReference type="Proteomes" id="UP001152447">
    <property type="component" value="Unassembled WGS sequence"/>
</dbReference>
<feature type="domain" description="Transposase IS4-like" evidence="1">
    <location>
        <begin position="98"/>
        <end position="334"/>
    </location>
</feature>
<dbReference type="RefSeq" id="WP_262977219.1">
    <property type="nucleotide sequence ID" value="NZ_CAMAPB010000058.1"/>
</dbReference>
<evidence type="ECO:0000259" key="1">
    <source>
        <dbReference type="Pfam" id="PF01609"/>
    </source>
</evidence>
<organism evidence="3 4">
    <name type="scientific">Pseudoalteromonas haloplanktis</name>
    <name type="common">Alteromonas haloplanktis</name>
    <dbReference type="NCBI Taxonomy" id="228"/>
    <lineage>
        <taxon>Bacteria</taxon>
        <taxon>Pseudomonadati</taxon>
        <taxon>Pseudomonadota</taxon>
        <taxon>Gammaproteobacteria</taxon>
        <taxon>Alteromonadales</taxon>
        <taxon>Pseudoalteromonadaceae</taxon>
        <taxon>Pseudoalteromonas</taxon>
    </lineage>
</organism>
<evidence type="ECO:0000259" key="2">
    <source>
        <dbReference type="Pfam" id="PF13808"/>
    </source>
</evidence>
<dbReference type="Pfam" id="PF13808">
    <property type="entry name" value="DDE_Tnp_1_assoc"/>
    <property type="match status" value="1"/>
</dbReference>
<dbReference type="InterPro" id="IPR047647">
    <property type="entry name" value="ISAs1_transpos"/>
</dbReference>
<sequence>MSLFSHLELIEDKRSSINQHHDLTDVLFLIISAVLSGCEGWKDIEVFGHSKLPWLRQFRAFKHSIPTRHSIARILKTVETDSLVLALFSWVNEQRSQSGKPIIAFDGKTLRGASKKREGNLHLVSAFDCESDLTLYQRTVESKSNEIPAVRALLDVLDISDSIVTLDALHCQKATLSALISREANYLVQVKANQKTPYKAVTSCFETAFEGEESLPEDVQVSSGHGRQETRITYALKADKLPDEIKAKWPGLTSLVAVERHNKSGSTTKIDTHFYITSVEPDAKMLQKAIRHHWHIENQQHWVLDVVFKEDACQINEPISADNMALFRRVVRNLVKQHTGRKGSIRGKCVRASFDDEFRVELIFG</sequence>
<evidence type="ECO:0000313" key="3">
    <source>
        <dbReference type="EMBL" id="CAH9064486.1"/>
    </source>
</evidence>
<gene>
    <name evidence="3" type="ORF">PSEHALCIP103_03158</name>
</gene>
<dbReference type="InterPro" id="IPR051698">
    <property type="entry name" value="Transposase_11-like"/>
</dbReference>
<name>A0A9W4R2X6_PSEHA</name>
<dbReference type="PANTHER" id="PTHR30298">
    <property type="entry name" value="H REPEAT-ASSOCIATED PREDICTED TRANSPOSASE"/>
    <property type="match status" value="1"/>
</dbReference>
<dbReference type="NCBIfam" id="NF033564">
    <property type="entry name" value="transpos_ISAs1"/>
    <property type="match status" value="1"/>
</dbReference>
<dbReference type="InterPro" id="IPR032806">
    <property type="entry name" value="YbfD_N"/>
</dbReference>
<dbReference type="EMBL" id="CAMAPB010000058">
    <property type="protein sequence ID" value="CAH9064486.1"/>
    <property type="molecule type" value="Genomic_DNA"/>
</dbReference>
<accession>A0A9W4R2X6</accession>
<keyword evidence="4" id="KW-1185">Reference proteome</keyword>
<protein>
    <submittedName>
        <fullName evidence="3">ISAs1 family transposase ISPsesp1</fullName>
    </submittedName>
</protein>
<dbReference type="PANTHER" id="PTHR30298:SF0">
    <property type="entry name" value="PROTEIN YBFL-RELATED"/>
    <property type="match status" value="1"/>
</dbReference>
<dbReference type="InterPro" id="IPR002559">
    <property type="entry name" value="Transposase_11"/>
</dbReference>
<proteinExistence type="predicted"/>
<dbReference type="GO" id="GO:0003677">
    <property type="term" value="F:DNA binding"/>
    <property type="evidence" value="ECO:0007669"/>
    <property type="project" value="InterPro"/>
</dbReference>
<feature type="domain" description="H repeat-associated protein N-terminal" evidence="2">
    <location>
        <begin position="5"/>
        <end position="91"/>
    </location>
</feature>
<reference evidence="3" key="1">
    <citation type="submission" date="2022-07" db="EMBL/GenBank/DDBJ databases">
        <authorList>
            <person name="Criscuolo A."/>
        </authorList>
    </citation>
    <scope>NUCLEOTIDE SEQUENCE</scope>
    <source>
        <strain evidence="3">CIP103197</strain>
    </source>
</reference>
<dbReference type="AlphaFoldDB" id="A0A9W4R2X6"/>